<proteinExistence type="predicted"/>
<sequence>ALTNQTPPESAGTRQTKFSSSAPCSPDLSAEGQCSQQRATVVPGALRDRGETKQGSVFSQSGAPKVELANRRASCLGGSWRAGERLSSDRVLTTHYLPRWIRDRTKSSGTIGEALERCLVRAVAAERVTVAVQECAKLLGCAPERVMLCLIPDMSESNDVGLHIQHTLIRSFCWENEIRLLTDKDWPIGVFVSEKLVGVCGAFLCSMGKDISANQDVFVQSCALSRDSVKDTEKLHTILNCMPSAACAETESVEPAVSCVIIEVPKDDLTADEDFVCNYHDTLIYSNIYPKPVIQLPV</sequence>
<comment type="caution">
    <text evidence="2">The sequence shown here is derived from an EMBL/GenBank/DDBJ whole genome shotgun (WGS) entry which is preliminary data.</text>
</comment>
<dbReference type="AlphaFoldDB" id="A0ABD0LSF4"/>
<dbReference type="Gene3D" id="3.30.1330.30">
    <property type="match status" value="1"/>
</dbReference>
<keyword evidence="3" id="KW-1185">Reference proteome</keyword>
<dbReference type="InterPro" id="IPR024824">
    <property type="entry name" value="GADD45"/>
</dbReference>
<reference evidence="2 3" key="1">
    <citation type="journal article" date="2023" name="Sci. Data">
        <title>Genome assembly of the Korean intertidal mud-creeper Batillaria attramentaria.</title>
        <authorList>
            <person name="Patra A.K."/>
            <person name="Ho P.T."/>
            <person name="Jun S."/>
            <person name="Lee S.J."/>
            <person name="Kim Y."/>
            <person name="Won Y.J."/>
        </authorList>
    </citation>
    <scope>NUCLEOTIDE SEQUENCE [LARGE SCALE GENOMIC DNA]</scope>
    <source>
        <strain evidence="2">Wonlab-2016</strain>
    </source>
</reference>
<dbReference type="PANTHER" id="PTHR10411:SF8">
    <property type="entry name" value="FI09246P"/>
    <property type="match status" value="1"/>
</dbReference>
<name>A0ABD0LSF4_9CAEN</name>
<dbReference type="EMBL" id="JACVVK020000027">
    <property type="protein sequence ID" value="KAK7502215.1"/>
    <property type="molecule type" value="Genomic_DNA"/>
</dbReference>
<dbReference type="Proteomes" id="UP001519460">
    <property type="component" value="Unassembled WGS sequence"/>
</dbReference>
<dbReference type="InterPro" id="IPR029064">
    <property type="entry name" value="Ribosomal_eL30-like_sf"/>
</dbReference>
<gene>
    <name evidence="2" type="ORF">BaRGS_00006579</name>
</gene>
<dbReference type="PANTHER" id="PTHR10411">
    <property type="entry name" value="GROWTH ARREST AND DNA DAMAGE-INDUCIBLE PROTEIN GADD45"/>
    <property type="match status" value="1"/>
</dbReference>
<evidence type="ECO:0000313" key="3">
    <source>
        <dbReference type="Proteomes" id="UP001519460"/>
    </source>
</evidence>
<evidence type="ECO:0000313" key="2">
    <source>
        <dbReference type="EMBL" id="KAK7502215.1"/>
    </source>
</evidence>
<organism evidence="2 3">
    <name type="scientific">Batillaria attramentaria</name>
    <dbReference type="NCBI Taxonomy" id="370345"/>
    <lineage>
        <taxon>Eukaryota</taxon>
        <taxon>Metazoa</taxon>
        <taxon>Spiralia</taxon>
        <taxon>Lophotrochozoa</taxon>
        <taxon>Mollusca</taxon>
        <taxon>Gastropoda</taxon>
        <taxon>Caenogastropoda</taxon>
        <taxon>Sorbeoconcha</taxon>
        <taxon>Cerithioidea</taxon>
        <taxon>Batillariidae</taxon>
        <taxon>Batillaria</taxon>
    </lineage>
</organism>
<accession>A0ABD0LSF4</accession>
<protein>
    <submittedName>
        <fullName evidence="2">Uncharacterized protein</fullName>
    </submittedName>
</protein>
<evidence type="ECO:0000256" key="1">
    <source>
        <dbReference type="SAM" id="MobiDB-lite"/>
    </source>
</evidence>
<feature type="region of interest" description="Disordered" evidence="1">
    <location>
        <begin position="1"/>
        <end position="39"/>
    </location>
</feature>
<feature type="non-terminal residue" evidence="2">
    <location>
        <position position="1"/>
    </location>
</feature>
<feature type="compositionally biased region" description="Polar residues" evidence="1">
    <location>
        <begin position="1"/>
        <end position="23"/>
    </location>
</feature>